<feature type="non-terminal residue" evidence="3">
    <location>
        <position position="209"/>
    </location>
</feature>
<reference evidence="3" key="1">
    <citation type="journal article" date="2020" name="Stud. Mycol.">
        <title>101 Dothideomycetes genomes: a test case for predicting lifestyles and emergence of pathogens.</title>
        <authorList>
            <person name="Haridas S."/>
            <person name="Albert R."/>
            <person name="Binder M."/>
            <person name="Bloem J."/>
            <person name="Labutti K."/>
            <person name="Salamov A."/>
            <person name="Andreopoulos B."/>
            <person name="Baker S."/>
            <person name="Barry K."/>
            <person name="Bills G."/>
            <person name="Bluhm B."/>
            <person name="Cannon C."/>
            <person name="Castanera R."/>
            <person name="Culley D."/>
            <person name="Daum C."/>
            <person name="Ezra D."/>
            <person name="Gonzalez J."/>
            <person name="Henrissat B."/>
            <person name="Kuo A."/>
            <person name="Liang C."/>
            <person name="Lipzen A."/>
            <person name="Lutzoni F."/>
            <person name="Magnuson J."/>
            <person name="Mondo S."/>
            <person name="Nolan M."/>
            <person name="Ohm R."/>
            <person name="Pangilinan J."/>
            <person name="Park H.-J."/>
            <person name="Ramirez L."/>
            <person name="Alfaro M."/>
            <person name="Sun H."/>
            <person name="Tritt A."/>
            <person name="Yoshinaga Y."/>
            <person name="Zwiers L.-H."/>
            <person name="Turgeon B."/>
            <person name="Goodwin S."/>
            <person name="Spatafora J."/>
            <person name="Crous P."/>
            <person name="Grigoriev I."/>
        </authorList>
    </citation>
    <scope>NUCLEOTIDE SEQUENCE</scope>
    <source>
        <strain evidence="3">CBS 122368</strain>
    </source>
</reference>
<feature type="region of interest" description="Disordered" evidence="1">
    <location>
        <begin position="188"/>
        <end position="209"/>
    </location>
</feature>
<evidence type="ECO:0000256" key="1">
    <source>
        <dbReference type="SAM" id="MobiDB-lite"/>
    </source>
</evidence>
<organism evidence="3 4">
    <name type="scientific">Trematosphaeria pertusa</name>
    <dbReference type="NCBI Taxonomy" id="390896"/>
    <lineage>
        <taxon>Eukaryota</taxon>
        <taxon>Fungi</taxon>
        <taxon>Dikarya</taxon>
        <taxon>Ascomycota</taxon>
        <taxon>Pezizomycotina</taxon>
        <taxon>Dothideomycetes</taxon>
        <taxon>Pleosporomycetidae</taxon>
        <taxon>Pleosporales</taxon>
        <taxon>Massarineae</taxon>
        <taxon>Trematosphaeriaceae</taxon>
        <taxon>Trematosphaeria</taxon>
    </lineage>
</organism>
<sequence length="209" mass="23956">NHACSVLRTPAIKIVVGTGELQEEFFVHEGILCERSQFFEKALNGDRAESDERLVNLPEDDPATFSLYQELLYTHTLHIKKDKEFTALSKLYVLAEKLMDKRTKTVVLDSFYARVGQLSKTGDVQSAALDCVRIIYGGTRTSSSIRDLLVAFYTDYGDRSFLPEEVENVPSDFLYDISRSMLKKRPRQDHVNARLQEKEDEKSEIIRVK</sequence>
<dbReference type="EMBL" id="ML987209">
    <property type="protein sequence ID" value="KAF2241925.1"/>
    <property type="molecule type" value="Genomic_DNA"/>
</dbReference>
<evidence type="ECO:0000313" key="3">
    <source>
        <dbReference type="EMBL" id="KAF2241925.1"/>
    </source>
</evidence>
<evidence type="ECO:0000259" key="2">
    <source>
        <dbReference type="PROSITE" id="PS50097"/>
    </source>
</evidence>
<dbReference type="Proteomes" id="UP000800094">
    <property type="component" value="Unassembled WGS sequence"/>
</dbReference>
<protein>
    <recommendedName>
        <fullName evidence="2">BTB domain-containing protein</fullName>
    </recommendedName>
</protein>
<proteinExistence type="predicted"/>
<dbReference type="SUPFAM" id="SSF54695">
    <property type="entry name" value="POZ domain"/>
    <property type="match status" value="1"/>
</dbReference>
<dbReference type="AlphaFoldDB" id="A0A6A6HUR2"/>
<dbReference type="OrthoDB" id="1022638at2759"/>
<dbReference type="PANTHER" id="PTHR47843:SF2">
    <property type="entry name" value="BTB DOMAIN-CONTAINING PROTEIN"/>
    <property type="match status" value="1"/>
</dbReference>
<dbReference type="CDD" id="cd18186">
    <property type="entry name" value="BTB_POZ_ZBTB_KLHL-like"/>
    <property type="match status" value="1"/>
</dbReference>
<dbReference type="RefSeq" id="XP_033676929.1">
    <property type="nucleotide sequence ID" value="XM_033822681.1"/>
</dbReference>
<name>A0A6A6HUR2_9PLEO</name>
<dbReference type="Gene3D" id="3.30.710.10">
    <property type="entry name" value="Potassium Channel Kv1.1, Chain A"/>
    <property type="match status" value="1"/>
</dbReference>
<accession>A0A6A6HUR2</accession>
<dbReference type="Pfam" id="PF00651">
    <property type="entry name" value="BTB"/>
    <property type="match status" value="1"/>
</dbReference>
<dbReference type="PROSITE" id="PS50097">
    <property type="entry name" value="BTB"/>
    <property type="match status" value="1"/>
</dbReference>
<dbReference type="PANTHER" id="PTHR47843">
    <property type="entry name" value="BTB DOMAIN-CONTAINING PROTEIN-RELATED"/>
    <property type="match status" value="1"/>
</dbReference>
<dbReference type="InterPro" id="IPR011333">
    <property type="entry name" value="SKP1/BTB/POZ_sf"/>
</dbReference>
<keyword evidence="4" id="KW-1185">Reference proteome</keyword>
<feature type="non-terminal residue" evidence="3">
    <location>
        <position position="1"/>
    </location>
</feature>
<feature type="domain" description="BTB" evidence="2">
    <location>
        <begin position="10"/>
        <end position="81"/>
    </location>
</feature>
<evidence type="ECO:0000313" key="4">
    <source>
        <dbReference type="Proteomes" id="UP000800094"/>
    </source>
</evidence>
<dbReference type="GeneID" id="54576011"/>
<gene>
    <name evidence="3" type="ORF">BU26DRAFT_389222</name>
</gene>
<dbReference type="InterPro" id="IPR000210">
    <property type="entry name" value="BTB/POZ_dom"/>
</dbReference>